<organism evidence="3 4">
    <name type="scientific">Streptomyces glaucus</name>
    <dbReference type="NCBI Taxonomy" id="284029"/>
    <lineage>
        <taxon>Bacteria</taxon>
        <taxon>Bacillati</taxon>
        <taxon>Actinomycetota</taxon>
        <taxon>Actinomycetes</taxon>
        <taxon>Kitasatosporales</taxon>
        <taxon>Streptomycetaceae</taxon>
        <taxon>Streptomyces</taxon>
    </lineage>
</organism>
<feature type="region of interest" description="Disordered" evidence="1">
    <location>
        <begin position="426"/>
        <end position="564"/>
    </location>
</feature>
<keyword evidence="2" id="KW-0472">Membrane</keyword>
<dbReference type="Proteomes" id="UP001500460">
    <property type="component" value="Unassembled WGS sequence"/>
</dbReference>
<feature type="transmembrane region" description="Helical" evidence="2">
    <location>
        <begin position="218"/>
        <end position="240"/>
    </location>
</feature>
<feature type="transmembrane region" description="Helical" evidence="2">
    <location>
        <begin position="159"/>
        <end position="183"/>
    </location>
</feature>
<name>A0ABP5WSL4_9ACTN</name>
<dbReference type="InterPro" id="IPR045931">
    <property type="entry name" value="DUF6350"/>
</dbReference>
<proteinExistence type="predicted"/>
<dbReference type="RefSeq" id="WP_344602674.1">
    <property type="nucleotide sequence ID" value="NZ_BAAATK010000013.1"/>
</dbReference>
<feature type="compositionally biased region" description="Basic and acidic residues" evidence="1">
    <location>
        <begin position="489"/>
        <end position="504"/>
    </location>
</feature>
<feature type="transmembrane region" description="Helical" evidence="2">
    <location>
        <begin position="29"/>
        <end position="52"/>
    </location>
</feature>
<reference evidence="4" key="1">
    <citation type="journal article" date="2019" name="Int. J. Syst. Evol. Microbiol.">
        <title>The Global Catalogue of Microorganisms (GCM) 10K type strain sequencing project: providing services to taxonomists for standard genome sequencing and annotation.</title>
        <authorList>
            <consortium name="The Broad Institute Genomics Platform"/>
            <consortium name="The Broad Institute Genome Sequencing Center for Infectious Disease"/>
            <person name="Wu L."/>
            <person name="Ma J."/>
        </authorList>
    </citation>
    <scope>NUCLEOTIDE SEQUENCE [LARGE SCALE GENOMIC DNA]</scope>
    <source>
        <strain evidence="4">JCM 6922</strain>
    </source>
</reference>
<feature type="transmembrane region" description="Helical" evidence="2">
    <location>
        <begin position="325"/>
        <end position="349"/>
    </location>
</feature>
<feature type="transmembrane region" description="Helical" evidence="2">
    <location>
        <begin position="397"/>
        <end position="420"/>
    </location>
</feature>
<evidence type="ECO:0000256" key="1">
    <source>
        <dbReference type="SAM" id="MobiDB-lite"/>
    </source>
</evidence>
<feature type="transmembrane region" description="Helical" evidence="2">
    <location>
        <begin position="93"/>
        <end position="112"/>
    </location>
</feature>
<keyword evidence="4" id="KW-1185">Reference proteome</keyword>
<protein>
    <submittedName>
        <fullName evidence="3">DUF6350 family protein</fullName>
    </submittedName>
</protein>
<sequence>MTETPARRPPSSPSPTRLRGRSPGLATGLLDGAVAAALGLGASAVLAVMLWISSPYPDSGPDGALHVAAALWLLAHGAELVRTDTLSGVPAPVGVTPLLPLALPVWLVHRAARDATDGGEDAVTPLVSARTAWTGVVLGYLAVAAPAALYAAGGGLRPAWGWAGVCVPLVAAVGAGSGVWAAYGRPACLVERALDRTPAGVRGLVVGPRERLGAAVRAAAAGTAVLAGGGALLSAVSLLWHGGAAWDSLLGLTEGWSGRFAVLLLCLALMPNAAVWGAAYALGPGFALGAGHAVTPLSSAPASVVPPFPLLAAVPEAGPGSLLNWAALGVPMAAGATVGWWVAVAATAGERGEAWSAGRTAGVAGWAGALCAVAVGGLAGAAGGPLGTGVLERFGPVWWQAGGAAAAWAVAVGVPVALGVRGWRCRGAREEPGDGRGTPGAGKGDSPAEEAAQGARDASAGRSPQGARDVPAEMVPEGSRDAPAGEPPEGTRDIRAGEPPEGARDIPAWRMPEGARDARSPEGPYGHDGPHGRRGGGEGGPFEAYDLLPEQREGPEGSEVTRTS</sequence>
<gene>
    <name evidence="3" type="ORF">GCM10010421_25900</name>
</gene>
<feature type="transmembrane region" description="Helical" evidence="2">
    <location>
        <begin position="260"/>
        <end position="282"/>
    </location>
</feature>
<dbReference type="Pfam" id="PF19877">
    <property type="entry name" value="DUF6350"/>
    <property type="match status" value="1"/>
</dbReference>
<feature type="transmembrane region" description="Helical" evidence="2">
    <location>
        <begin position="132"/>
        <end position="152"/>
    </location>
</feature>
<dbReference type="EMBL" id="BAAATK010000013">
    <property type="protein sequence ID" value="GAA2435250.1"/>
    <property type="molecule type" value="Genomic_DNA"/>
</dbReference>
<evidence type="ECO:0000313" key="3">
    <source>
        <dbReference type="EMBL" id="GAA2435250.1"/>
    </source>
</evidence>
<feature type="transmembrane region" description="Helical" evidence="2">
    <location>
        <begin position="361"/>
        <end position="382"/>
    </location>
</feature>
<accession>A0ABP5WSL4</accession>
<comment type="caution">
    <text evidence="3">The sequence shown here is derived from an EMBL/GenBank/DDBJ whole genome shotgun (WGS) entry which is preliminary data.</text>
</comment>
<keyword evidence="2" id="KW-0812">Transmembrane</keyword>
<evidence type="ECO:0000256" key="2">
    <source>
        <dbReference type="SAM" id="Phobius"/>
    </source>
</evidence>
<evidence type="ECO:0000313" key="4">
    <source>
        <dbReference type="Proteomes" id="UP001500460"/>
    </source>
</evidence>
<keyword evidence="2" id="KW-1133">Transmembrane helix</keyword>
<feature type="region of interest" description="Disordered" evidence="1">
    <location>
        <begin position="1"/>
        <end position="22"/>
    </location>
</feature>